<gene>
    <name evidence="2" type="ORF">WOLCODRAFT_147489</name>
</gene>
<keyword evidence="3" id="KW-1185">Reference proteome</keyword>
<feature type="region of interest" description="Disordered" evidence="1">
    <location>
        <begin position="153"/>
        <end position="186"/>
    </location>
</feature>
<dbReference type="AlphaFoldDB" id="A0A2H3J6W3"/>
<organism evidence="2 3">
    <name type="scientific">Wolfiporia cocos (strain MD-104)</name>
    <name type="common">Brown rot fungus</name>
    <dbReference type="NCBI Taxonomy" id="742152"/>
    <lineage>
        <taxon>Eukaryota</taxon>
        <taxon>Fungi</taxon>
        <taxon>Dikarya</taxon>
        <taxon>Basidiomycota</taxon>
        <taxon>Agaricomycotina</taxon>
        <taxon>Agaricomycetes</taxon>
        <taxon>Polyporales</taxon>
        <taxon>Phaeolaceae</taxon>
        <taxon>Wolfiporia</taxon>
    </lineage>
</organism>
<evidence type="ECO:0000256" key="1">
    <source>
        <dbReference type="SAM" id="MobiDB-lite"/>
    </source>
</evidence>
<evidence type="ECO:0000313" key="3">
    <source>
        <dbReference type="Proteomes" id="UP000218811"/>
    </source>
</evidence>
<name>A0A2H3J6W3_WOLCO</name>
<evidence type="ECO:0000313" key="2">
    <source>
        <dbReference type="EMBL" id="PCH33388.1"/>
    </source>
</evidence>
<accession>A0A2H3J6W3</accession>
<protein>
    <submittedName>
        <fullName evidence="2">Uncharacterized protein</fullName>
    </submittedName>
</protein>
<feature type="region of interest" description="Disordered" evidence="1">
    <location>
        <begin position="83"/>
        <end position="105"/>
    </location>
</feature>
<dbReference type="Proteomes" id="UP000218811">
    <property type="component" value="Unassembled WGS sequence"/>
</dbReference>
<sequence>MADAPEGDEFDNVPDLFDWAAIPDSLCLAADHADDSVPTSSSVAAEDEDLFEHFVDSLADVDWNTIPELAAIEASAVPSSLTRQTLAETARHPPSSPQPRHPVLPALNLSSSGVVGSLLLGEAVASVSASNAGSSHSYLHLVNSPANTAMDSQVAGAHEANALSHERATSAAPHSMDFSNLLGLHR</sequence>
<proteinExistence type="predicted"/>
<dbReference type="EMBL" id="KB467831">
    <property type="protein sequence ID" value="PCH33388.1"/>
    <property type="molecule type" value="Genomic_DNA"/>
</dbReference>
<reference evidence="2 3" key="1">
    <citation type="journal article" date="2012" name="Science">
        <title>The Paleozoic origin of enzymatic lignin decomposition reconstructed from 31 fungal genomes.</title>
        <authorList>
            <person name="Floudas D."/>
            <person name="Binder M."/>
            <person name="Riley R."/>
            <person name="Barry K."/>
            <person name="Blanchette R.A."/>
            <person name="Henrissat B."/>
            <person name="Martinez A.T."/>
            <person name="Otillar R."/>
            <person name="Spatafora J.W."/>
            <person name="Yadav J.S."/>
            <person name="Aerts A."/>
            <person name="Benoit I."/>
            <person name="Boyd A."/>
            <person name="Carlson A."/>
            <person name="Copeland A."/>
            <person name="Coutinho P.M."/>
            <person name="de Vries R.P."/>
            <person name="Ferreira P."/>
            <person name="Findley K."/>
            <person name="Foster B."/>
            <person name="Gaskell J."/>
            <person name="Glotzer D."/>
            <person name="Gorecki P."/>
            <person name="Heitman J."/>
            <person name="Hesse C."/>
            <person name="Hori C."/>
            <person name="Igarashi K."/>
            <person name="Jurgens J.A."/>
            <person name="Kallen N."/>
            <person name="Kersten P."/>
            <person name="Kohler A."/>
            <person name="Kuees U."/>
            <person name="Kumar T.K.A."/>
            <person name="Kuo A."/>
            <person name="LaButti K."/>
            <person name="Larrondo L.F."/>
            <person name="Lindquist E."/>
            <person name="Ling A."/>
            <person name="Lombard V."/>
            <person name="Lucas S."/>
            <person name="Lundell T."/>
            <person name="Martin R."/>
            <person name="McLaughlin D.J."/>
            <person name="Morgenstern I."/>
            <person name="Morin E."/>
            <person name="Murat C."/>
            <person name="Nagy L.G."/>
            <person name="Nolan M."/>
            <person name="Ohm R.A."/>
            <person name="Patyshakuliyeva A."/>
            <person name="Rokas A."/>
            <person name="Ruiz-Duenas F.J."/>
            <person name="Sabat G."/>
            <person name="Salamov A."/>
            <person name="Samejima M."/>
            <person name="Schmutz J."/>
            <person name="Slot J.C."/>
            <person name="St John F."/>
            <person name="Stenlid J."/>
            <person name="Sun H."/>
            <person name="Sun S."/>
            <person name="Syed K."/>
            <person name="Tsang A."/>
            <person name="Wiebenga A."/>
            <person name="Young D."/>
            <person name="Pisabarro A."/>
            <person name="Eastwood D.C."/>
            <person name="Martin F."/>
            <person name="Cullen D."/>
            <person name="Grigoriev I.V."/>
            <person name="Hibbett D.S."/>
        </authorList>
    </citation>
    <scope>NUCLEOTIDE SEQUENCE [LARGE SCALE GENOMIC DNA]</scope>
    <source>
        <strain evidence="2 3">MD-104</strain>
    </source>
</reference>